<evidence type="ECO:0000256" key="7">
    <source>
        <dbReference type="ARBA" id="ARBA00023002"/>
    </source>
</evidence>
<evidence type="ECO:0000256" key="5">
    <source>
        <dbReference type="ARBA" id="ARBA00022655"/>
    </source>
</evidence>
<dbReference type="EMBL" id="VLTJ01000037">
    <property type="protein sequence ID" value="TSH91261.1"/>
    <property type="molecule type" value="Genomic_DNA"/>
</dbReference>
<evidence type="ECO:0000256" key="6">
    <source>
        <dbReference type="ARBA" id="ARBA00022857"/>
    </source>
</evidence>
<dbReference type="InterPro" id="IPR013752">
    <property type="entry name" value="KPA_reductase"/>
</dbReference>
<dbReference type="Gene3D" id="1.10.1040.10">
    <property type="entry name" value="N-(1-d-carboxylethyl)-l-norvaline Dehydrogenase, domain 2"/>
    <property type="match status" value="1"/>
</dbReference>
<dbReference type="GO" id="GO:0008677">
    <property type="term" value="F:2-dehydropantoate 2-reductase activity"/>
    <property type="evidence" value="ECO:0007669"/>
    <property type="project" value="UniProtKB-EC"/>
</dbReference>
<gene>
    <name evidence="13" type="ORF">FOZ76_18810</name>
</gene>
<feature type="domain" description="Ketopantoate reductase C-terminal" evidence="12">
    <location>
        <begin position="166"/>
        <end position="308"/>
    </location>
</feature>
<evidence type="ECO:0000313" key="13">
    <source>
        <dbReference type="EMBL" id="TSH91261.1"/>
    </source>
</evidence>
<dbReference type="SUPFAM" id="SSF51735">
    <property type="entry name" value="NAD(P)-binding Rossmann-fold domains"/>
    <property type="match status" value="1"/>
</dbReference>
<evidence type="ECO:0000256" key="2">
    <source>
        <dbReference type="ARBA" id="ARBA00007870"/>
    </source>
</evidence>
<protein>
    <recommendedName>
        <fullName evidence="4">2-dehydropantoate 2-reductase</fullName>
        <ecNumber evidence="3">1.1.1.169</ecNumber>
    </recommendedName>
    <alternativeName>
        <fullName evidence="8">Ketopantoate reductase</fullName>
    </alternativeName>
</protein>
<evidence type="ECO:0000256" key="4">
    <source>
        <dbReference type="ARBA" id="ARBA00019465"/>
    </source>
</evidence>
<evidence type="ECO:0000313" key="14">
    <source>
        <dbReference type="Proteomes" id="UP000318405"/>
    </source>
</evidence>
<dbReference type="PANTHER" id="PTHR43765:SF2">
    <property type="entry name" value="2-DEHYDROPANTOATE 2-REDUCTASE"/>
    <property type="match status" value="1"/>
</dbReference>
<dbReference type="Gene3D" id="3.40.50.720">
    <property type="entry name" value="NAD(P)-binding Rossmann-like Domain"/>
    <property type="match status" value="1"/>
</dbReference>
<dbReference type="UniPathway" id="UPA00028">
    <property type="reaction ID" value="UER00004"/>
</dbReference>
<feature type="compositionally biased region" description="Pro residues" evidence="10">
    <location>
        <begin position="326"/>
        <end position="335"/>
    </location>
</feature>
<evidence type="ECO:0000256" key="3">
    <source>
        <dbReference type="ARBA" id="ARBA00013014"/>
    </source>
</evidence>
<dbReference type="Pfam" id="PF02558">
    <property type="entry name" value="ApbA"/>
    <property type="match status" value="1"/>
</dbReference>
<evidence type="ECO:0000256" key="1">
    <source>
        <dbReference type="ARBA" id="ARBA00004994"/>
    </source>
</evidence>
<dbReference type="GO" id="GO:0050661">
    <property type="term" value="F:NADP binding"/>
    <property type="evidence" value="ECO:0007669"/>
    <property type="project" value="TreeGrafter"/>
</dbReference>
<comment type="catalytic activity">
    <reaction evidence="9">
        <text>(R)-pantoate + NADP(+) = 2-dehydropantoate + NADPH + H(+)</text>
        <dbReference type="Rhea" id="RHEA:16233"/>
        <dbReference type="ChEBI" id="CHEBI:11561"/>
        <dbReference type="ChEBI" id="CHEBI:15378"/>
        <dbReference type="ChEBI" id="CHEBI:15980"/>
        <dbReference type="ChEBI" id="CHEBI:57783"/>
        <dbReference type="ChEBI" id="CHEBI:58349"/>
        <dbReference type="EC" id="1.1.1.169"/>
    </reaction>
</comment>
<name>A0A556AEE5_9BURK</name>
<comment type="caution">
    <text evidence="13">The sequence shown here is derived from an EMBL/GenBank/DDBJ whole genome shotgun (WGS) entry which is preliminary data.</text>
</comment>
<organism evidence="13 14">
    <name type="scientific">Verticiella sediminum</name>
    <dbReference type="NCBI Taxonomy" id="1247510"/>
    <lineage>
        <taxon>Bacteria</taxon>
        <taxon>Pseudomonadati</taxon>
        <taxon>Pseudomonadota</taxon>
        <taxon>Betaproteobacteria</taxon>
        <taxon>Burkholderiales</taxon>
        <taxon>Alcaligenaceae</taxon>
        <taxon>Verticiella</taxon>
    </lineage>
</organism>
<evidence type="ECO:0000259" key="11">
    <source>
        <dbReference type="Pfam" id="PF02558"/>
    </source>
</evidence>
<proteinExistence type="inferred from homology"/>
<evidence type="ECO:0000256" key="9">
    <source>
        <dbReference type="ARBA" id="ARBA00048793"/>
    </source>
</evidence>
<keyword evidence="5" id="KW-0566">Pantothenate biosynthesis</keyword>
<evidence type="ECO:0000256" key="8">
    <source>
        <dbReference type="ARBA" id="ARBA00032024"/>
    </source>
</evidence>
<dbReference type="OrthoDB" id="8555723at2"/>
<dbReference type="InterPro" id="IPR013328">
    <property type="entry name" value="6PGD_dom2"/>
</dbReference>
<keyword evidence="6" id="KW-0521">NADP</keyword>
<feature type="region of interest" description="Disordered" evidence="10">
    <location>
        <begin position="311"/>
        <end position="335"/>
    </location>
</feature>
<reference evidence="13 14" key="1">
    <citation type="submission" date="2019-07" db="EMBL/GenBank/DDBJ databases">
        <title>Qingshengfaniella alkalisoli gen. nov., sp. nov., isolated from saline soil.</title>
        <authorList>
            <person name="Xu L."/>
            <person name="Huang X.-X."/>
            <person name="Sun J.-Q."/>
        </authorList>
    </citation>
    <scope>NUCLEOTIDE SEQUENCE [LARGE SCALE GENOMIC DNA]</scope>
    <source>
        <strain evidence="13 14">DSM 27279</strain>
    </source>
</reference>
<sequence>MAAWWARAGIPVLMVDIEARHVAACRSTGLQIEGPVDAFTQVIPSVTPEEFAAMSPRTYSQVVLAVKALATDAAVEAIEPHLAADGVVLSAQNGLNEVAIARRIGEARTLGCFVNFAADWLAPGRILFGSRGTLVLGELDGAVHGRTRRMHELLKVFEPNAELSTNIWGNLWGKLGYLSMVYATALNNDSMLANFENPDRRATFVALGREAVAVARAHGVTPVGFAGFEPSAFMPGASDADARESMAALCDYRHKSAKTHSGIWRDLSVRKRRTEVDSQIGLMARMGSEAGVATPMLHALTQLIHDIEEDRRTQSSETFQALASTCPPPTTSTAA</sequence>
<dbReference type="InterPro" id="IPR036291">
    <property type="entry name" value="NAD(P)-bd_dom_sf"/>
</dbReference>
<dbReference type="InterPro" id="IPR013332">
    <property type="entry name" value="KPR_N"/>
</dbReference>
<dbReference type="InterPro" id="IPR008927">
    <property type="entry name" value="6-PGluconate_DH-like_C_sf"/>
</dbReference>
<keyword evidence="14" id="KW-1185">Reference proteome</keyword>
<dbReference type="PANTHER" id="PTHR43765">
    <property type="entry name" value="2-DEHYDROPANTOATE 2-REDUCTASE-RELATED"/>
    <property type="match status" value="1"/>
</dbReference>
<comment type="similarity">
    <text evidence="2">Belongs to the ketopantoate reductase family.</text>
</comment>
<dbReference type="EC" id="1.1.1.169" evidence="3"/>
<dbReference type="SUPFAM" id="SSF48179">
    <property type="entry name" value="6-phosphogluconate dehydrogenase C-terminal domain-like"/>
    <property type="match status" value="1"/>
</dbReference>
<comment type="pathway">
    <text evidence="1">Cofactor biosynthesis; (R)-pantothenate biosynthesis; (R)-pantoate from 3-methyl-2-oxobutanoate: step 2/2.</text>
</comment>
<dbReference type="Pfam" id="PF08546">
    <property type="entry name" value="ApbA_C"/>
    <property type="match status" value="1"/>
</dbReference>
<accession>A0A556AEE5</accession>
<dbReference type="GO" id="GO:0005737">
    <property type="term" value="C:cytoplasm"/>
    <property type="evidence" value="ECO:0007669"/>
    <property type="project" value="TreeGrafter"/>
</dbReference>
<dbReference type="GO" id="GO:0015940">
    <property type="term" value="P:pantothenate biosynthetic process"/>
    <property type="evidence" value="ECO:0007669"/>
    <property type="project" value="UniProtKB-UniPathway"/>
</dbReference>
<keyword evidence="7" id="KW-0560">Oxidoreductase</keyword>
<evidence type="ECO:0000256" key="10">
    <source>
        <dbReference type="SAM" id="MobiDB-lite"/>
    </source>
</evidence>
<feature type="domain" description="Ketopantoate reductase N-terminal" evidence="11">
    <location>
        <begin position="3"/>
        <end position="140"/>
    </location>
</feature>
<dbReference type="InterPro" id="IPR050838">
    <property type="entry name" value="Ketopantoate_reductase"/>
</dbReference>
<dbReference type="Proteomes" id="UP000318405">
    <property type="component" value="Unassembled WGS sequence"/>
</dbReference>
<dbReference type="AlphaFoldDB" id="A0A556AEE5"/>
<evidence type="ECO:0000259" key="12">
    <source>
        <dbReference type="Pfam" id="PF08546"/>
    </source>
</evidence>